<dbReference type="EMBL" id="JAKLTN010000001">
    <property type="protein sequence ID" value="MCG2576204.1"/>
    <property type="molecule type" value="Genomic_DNA"/>
</dbReference>
<comment type="caution">
    <text evidence="1">The sequence shown here is derived from an EMBL/GenBank/DDBJ whole genome shotgun (WGS) entry which is preliminary data.</text>
</comment>
<evidence type="ECO:0000313" key="1">
    <source>
        <dbReference type="EMBL" id="MCG2576204.1"/>
    </source>
</evidence>
<reference evidence="1" key="1">
    <citation type="submission" date="2022-01" db="EMBL/GenBank/DDBJ databases">
        <authorList>
            <person name="Jo J.-H."/>
            <person name="Im W.-T."/>
        </authorList>
    </citation>
    <scope>NUCLEOTIDE SEQUENCE</scope>
    <source>
        <strain evidence="1">XY25</strain>
    </source>
</reference>
<keyword evidence="2" id="KW-1185">Reference proteome</keyword>
<organism evidence="1 2">
    <name type="scientific">Dechloromonas hankyongensis</name>
    <dbReference type="NCBI Taxonomy" id="2908002"/>
    <lineage>
        <taxon>Bacteria</taxon>
        <taxon>Pseudomonadati</taxon>
        <taxon>Pseudomonadota</taxon>
        <taxon>Betaproteobacteria</taxon>
        <taxon>Rhodocyclales</taxon>
        <taxon>Azonexaceae</taxon>
        <taxon>Dechloromonas</taxon>
    </lineage>
</organism>
<gene>
    <name evidence="1" type="ORF">LZ012_04255</name>
</gene>
<proteinExistence type="predicted"/>
<dbReference type="Pfam" id="PF11964">
    <property type="entry name" value="SpoIIAA-like"/>
    <property type="match status" value="1"/>
</dbReference>
<protein>
    <recommendedName>
        <fullName evidence="3">STAS/SEC14 domain-containing protein</fullName>
    </recommendedName>
</protein>
<dbReference type="Proteomes" id="UP001165384">
    <property type="component" value="Unassembled WGS sequence"/>
</dbReference>
<evidence type="ECO:0008006" key="3">
    <source>
        <dbReference type="Google" id="ProtNLM"/>
    </source>
</evidence>
<dbReference type="RefSeq" id="WP_275707854.1">
    <property type="nucleotide sequence ID" value="NZ_JAKLTN010000001.1"/>
</dbReference>
<name>A0ABS9JZD5_9RHOO</name>
<sequence>MPYKFTRERFGLYRRFWGEVSEEEFLESINLVQARPDFDEIRYSIIDLSDVDSIAITEWAFEWAGAMSFGAAKANPNISIALVTPSEVIAKLAPHFVSPYQLRIFTKLEDARRWIEERLS</sequence>
<accession>A0ABS9JZD5</accession>
<dbReference type="InterPro" id="IPR021866">
    <property type="entry name" value="SpoIIAA-like"/>
</dbReference>
<evidence type="ECO:0000313" key="2">
    <source>
        <dbReference type="Proteomes" id="UP001165384"/>
    </source>
</evidence>